<dbReference type="eggNOG" id="ENOG5030H6A">
    <property type="taxonomic scope" value="Bacteria"/>
</dbReference>
<dbReference type="OrthoDB" id="2691442at2"/>
<dbReference type="HOGENOM" id="CLU_124945_0_0_9"/>
<evidence type="ECO:0000313" key="3">
    <source>
        <dbReference type="Proteomes" id="UP000027142"/>
    </source>
</evidence>
<name>A0A060M4P3_9BACI</name>
<organism evidence="2 3">
    <name type="scientific">Shouchella lehensis G1</name>
    <dbReference type="NCBI Taxonomy" id="1246626"/>
    <lineage>
        <taxon>Bacteria</taxon>
        <taxon>Bacillati</taxon>
        <taxon>Bacillota</taxon>
        <taxon>Bacilli</taxon>
        <taxon>Bacillales</taxon>
        <taxon>Bacillaceae</taxon>
        <taxon>Shouchella</taxon>
    </lineage>
</organism>
<protein>
    <submittedName>
        <fullName evidence="2">Uncharacterized protein</fullName>
    </submittedName>
</protein>
<feature type="transmembrane region" description="Helical" evidence="1">
    <location>
        <begin position="62"/>
        <end position="84"/>
    </location>
</feature>
<evidence type="ECO:0000256" key="1">
    <source>
        <dbReference type="SAM" id="Phobius"/>
    </source>
</evidence>
<accession>A0A060M4P3</accession>
<reference evidence="2 3" key="1">
    <citation type="journal article" date="2014" name="Gene">
        <title>A comparative genomic analysis of the alkalitolerant soil bacterium Bacillus lehensis G1.</title>
        <authorList>
            <person name="Noor Y.M."/>
            <person name="Samsulrizal N.H."/>
            <person name="Jema'on N.A."/>
            <person name="Low K.O."/>
            <person name="Ramli A.N."/>
            <person name="Alias N.I."/>
            <person name="Damis S.I."/>
            <person name="Fuzi S.F."/>
            <person name="Isa M.N."/>
            <person name="Murad A.M."/>
            <person name="Raih M.F."/>
            <person name="Bakar F.D."/>
            <person name="Najimudin N."/>
            <person name="Mahadi N.M."/>
            <person name="Illias R.M."/>
        </authorList>
    </citation>
    <scope>NUCLEOTIDE SEQUENCE [LARGE SCALE GENOMIC DNA]</scope>
    <source>
        <strain evidence="2 3">G1</strain>
    </source>
</reference>
<dbReference type="PATRIC" id="fig|1246626.3.peg.2461"/>
<proteinExistence type="predicted"/>
<keyword evidence="1" id="KW-1133">Transmembrane helix</keyword>
<dbReference type="AlphaFoldDB" id="A0A060M4P3"/>
<dbReference type="Pfam" id="PF11085">
    <property type="entry name" value="YqhR"/>
    <property type="match status" value="1"/>
</dbReference>
<feature type="transmembrane region" description="Helical" evidence="1">
    <location>
        <begin position="126"/>
        <end position="147"/>
    </location>
</feature>
<gene>
    <name evidence="2" type="ORF">BleG1_2463</name>
</gene>
<keyword evidence="1" id="KW-0812">Transmembrane</keyword>
<dbReference type="Proteomes" id="UP000027142">
    <property type="component" value="Chromosome"/>
</dbReference>
<keyword evidence="1" id="KW-0472">Membrane</keyword>
<dbReference type="EMBL" id="CP003923">
    <property type="protein sequence ID" value="AIC95039.1"/>
    <property type="molecule type" value="Genomic_DNA"/>
</dbReference>
<feature type="transmembrane region" description="Helical" evidence="1">
    <location>
        <begin position="20"/>
        <end position="42"/>
    </location>
</feature>
<sequence length="169" mass="19235">MNKIDHEIIDTKQMGFPMKVILIGFFGGLIWSFIGYSSYYFHLTEVGPSFVLLPWALGDWKLGHTGQLVGIAVIAILSIGIAFFYKWTLQKVNSMWPGVGFGMLLWVIVFYILNPFIVDLKPVQSYSLNTIVTTLCLFILYGLFIGYSISYEYAEQNEPMSKEDSFKAE</sequence>
<keyword evidence="3" id="KW-1185">Reference proteome</keyword>
<dbReference type="InterPro" id="IPR024563">
    <property type="entry name" value="YqhR"/>
</dbReference>
<feature type="transmembrane region" description="Helical" evidence="1">
    <location>
        <begin position="96"/>
        <end position="114"/>
    </location>
</feature>
<dbReference type="RefSeq" id="WP_051667750.1">
    <property type="nucleotide sequence ID" value="NZ_CP003923.1"/>
</dbReference>
<dbReference type="KEGG" id="ble:BleG1_2463"/>
<dbReference type="STRING" id="1246626.BleG1_2463"/>
<evidence type="ECO:0000313" key="2">
    <source>
        <dbReference type="EMBL" id="AIC95039.1"/>
    </source>
</evidence>